<accession>A0A0D7ATU9</accession>
<feature type="region of interest" description="Disordered" evidence="1">
    <location>
        <begin position="1"/>
        <end position="34"/>
    </location>
</feature>
<evidence type="ECO:0000256" key="1">
    <source>
        <dbReference type="SAM" id="MobiDB-lite"/>
    </source>
</evidence>
<dbReference type="EMBL" id="KN880993">
    <property type="protein sequence ID" value="KIY61264.1"/>
    <property type="molecule type" value="Genomic_DNA"/>
</dbReference>
<dbReference type="AlphaFoldDB" id="A0A0D7ATU9"/>
<feature type="region of interest" description="Disordered" evidence="1">
    <location>
        <begin position="150"/>
        <end position="220"/>
    </location>
</feature>
<proteinExistence type="predicted"/>
<protein>
    <submittedName>
        <fullName evidence="2">Uncharacterized protein</fullName>
    </submittedName>
</protein>
<evidence type="ECO:0000313" key="2">
    <source>
        <dbReference type="EMBL" id="KIY61264.1"/>
    </source>
</evidence>
<keyword evidence="3" id="KW-1185">Reference proteome</keyword>
<feature type="non-terminal residue" evidence="2">
    <location>
        <position position="220"/>
    </location>
</feature>
<name>A0A0D7ATU9_9AGAR</name>
<sequence>MSTQPIALPGRSSSSGARNAASTPTAHGDVAMGSLTGSTGNGSFNPASYTRHFLGSPISWRASSFGAGSRIFGSPMDTAMGSPSKTPSVDSNVRNAYGIFEKESEFCRDYSCCGLHLNDLHALLEHFEEVHVVVIDPQSPQAQLQIPFNPQVGTSQTHTGSQSAPDAQHHSYDSAFDPDEMDMEDPPPSATPSARSSPGVLTPPDTPLSSFATPAINGQP</sequence>
<dbReference type="OrthoDB" id="3269380at2759"/>
<evidence type="ECO:0000313" key="3">
    <source>
        <dbReference type="Proteomes" id="UP000054007"/>
    </source>
</evidence>
<organism evidence="2 3">
    <name type="scientific">Cylindrobasidium torrendii FP15055 ss-10</name>
    <dbReference type="NCBI Taxonomy" id="1314674"/>
    <lineage>
        <taxon>Eukaryota</taxon>
        <taxon>Fungi</taxon>
        <taxon>Dikarya</taxon>
        <taxon>Basidiomycota</taxon>
        <taxon>Agaricomycotina</taxon>
        <taxon>Agaricomycetes</taxon>
        <taxon>Agaricomycetidae</taxon>
        <taxon>Agaricales</taxon>
        <taxon>Marasmiineae</taxon>
        <taxon>Physalacriaceae</taxon>
        <taxon>Cylindrobasidium</taxon>
    </lineage>
</organism>
<gene>
    <name evidence="2" type="ORF">CYLTODRAFT_495338</name>
</gene>
<reference evidence="2 3" key="1">
    <citation type="journal article" date="2015" name="Fungal Genet. Biol.">
        <title>Evolution of novel wood decay mechanisms in Agaricales revealed by the genome sequences of Fistulina hepatica and Cylindrobasidium torrendii.</title>
        <authorList>
            <person name="Floudas D."/>
            <person name="Held B.W."/>
            <person name="Riley R."/>
            <person name="Nagy L.G."/>
            <person name="Koehler G."/>
            <person name="Ransdell A.S."/>
            <person name="Younus H."/>
            <person name="Chow J."/>
            <person name="Chiniquy J."/>
            <person name="Lipzen A."/>
            <person name="Tritt A."/>
            <person name="Sun H."/>
            <person name="Haridas S."/>
            <person name="LaButti K."/>
            <person name="Ohm R.A."/>
            <person name="Kues U."/>
            <person name="Blanchette R.A."/>
            <person name="Grigoriev I.V."/>
            <person name="Minto R.E."/>
            <person name="Hibbett D.S."/>
        </authorList>
    </citation>
    <scope>NUCLEOTIDE SEQUENCE [LARGE SCALE GENOMIC DNA]</scope>
    <source>
        <strain evidence="2 3">FP15055 ss-10</strain>
    </source>
</reference>
<feature type="compositionally biased region" description="Acidic residues" evidence="1">
    <location>
        <begin position="176"/>
        <end position="185"/>
    </location>
</feature>
<feature type="compositionally biased region" description="Polar residues" evidence="1">
    <location>
        <begin position="150"/>
        <end position="165"/>
    </location>
</feature>
<dbReference type="STRING" id="1314674.A0A0D7ATU9"/>
<feature type="compositionally biased region" description="Low complexity" evidence="1">
    <location>
        <begin position="10"/>
        <end position="22"/>
    </location>
</feature>
<feature type="compositionally biased region" description="Polar residues" evidence="1">
    <location>
        <begin position="207"/>
        <end position="220"/>
    </location>
</feature>
<dbReference type="Proteomes" id="UP000054007">
    <property type="component" value="Unassembled WGS sequence"/>
</dbReference>